<sequence>MQVLCKLSDNSPDVQCPVCGQGFLLYWERSSRTQQEATRHSIQQTLRDHHADNTTAEAHPEAAFNIPSWSGSPKFSAAALLGGAPV</sequence>
<evidence type="ECO:0000313" key="2">
    <source>
        <dbReference type="Proteomes" id="UP000269669"/>
    </source>
</evidence>
<dbReference type="EMBL" id="RSDW01000001">
    <property type="protein sequence ID" value="RSL17074.1"/>
    <property type="molecule type" value="Genomic_DNA"/>
</dbReference>
<protein>
    <submittedName>
        <fullName evidence="1">Uncharacterized protein</fullName>
    </submittedName>
</protein>
<dbReference type="AlphaFoldDB" id="A0A428MJF2"/>
<gene>
    <name evidence="1" type="ORF">EDE15_2602</name>
</gene>
<comment type="caution">
    <text evidence="1">The sequence shown here is derived from an EMBL/GenBank/DDBJ whole genome shotgun (WGS) entry which is preliminary data.</text>
</comment>
<accession>A0A428MJF2</accession>
<dbReference type="RefSeq" id="WP_125485605.1">
    <property type="nucleotide sequence ID" value="NZ_RSDW01000001.1"/>
</dbReference>
<evidence type="ECO:0000313" key="1">
    <source>
        <dbReference type="EMBL" id="RSL17074.1"/>
    </source>
</evidence>
<organism evidence="1 2">
    <name type="scientific">Edaphobacter aggregans</name>
    <dbReference type="NCBI Taxonomy" id="570835"/>
    <lineage>
        <taxon>Bacteria</taxon>
        <taxon>Pseudomonadati</taxon>
        <taxon>Acidobacteriota</taxon>
        <taxon>Terriglobia</taxon>
        <taxon>Terriglobales</taxon>
        <taxon>Acidobacteriaceae</taxon>
        <taxon>Edaphobacter</taxon>
    </lineage>
</organism>
<name>A0A428MJF2_9BACT</name>
<proteinExistence type="predicted"/>
<dbReference type="OrthoDB" id="122395at2"/>
<keyword evidence="2" id="KW-1185">Reference proteome</keyword>
<reference evidence="1 2" key="1">
    <citation type="submission" date="2018-12" db="EMBL/GenBank/DDBJ databases">
        <title>Sequencing of bacterial isolates from soil warming experiment in Harvard Forest, Massachusetts, USA.</title>
        <authorList>
            <person name="Deangelis K."/>
        </authorList>
    </citation>
    <scope>NUCLEOTIDE SEQUENCE [LARGE SCALE GENOMIC DNA]</scope>
    <source>
        <strain evidence="1 2">EB153</strain>
    </source>
</reference>
<dbReference type="Proteomes" id="UP000269669">
    <property type="component" value="Unassembled WGS sequence"/>
</dbReference>